<evidence type="ECO:0000313" key="3">
    <source>
        <dbReference type="Proteomes" id="UP000272888"/>
    </source>
</evidence>
<dbReference type="InterPro" id="IPR036404">
    <property type="entry name" value="Jacalin-like_lectin_dom_sf"/>
</dbReference>
<dbReference type="EMBL" id="RAWB01000131">
    <property type="protein sequence ID" value="RKH59595.1"/>
    <property type="molecule type" value="Genomic_DNA"/>
</dbReference>
<dbReference type="AlphaFoldDB" id="A0A3A8Q0M8"/>
<reference evidence="3" key="1">
    <citation type="submission" date="2018-09" db="EMBL/GenBank/DDBJ databases">
        <authorList>
            <person name="Livingstone P.G."/>
            <person name="Whitworth D.E."/>
        </authorList>
    </citation>
    <scope>NUCLEOTIDE SEQUENCE [LARGE SCALE GENOMIC DNA]</scope>
    <source>
        <strain evidence="3">CA051B</strain>
    </source>
</reference>
<evidence type="ECO:0000313" key="2">
    <source>
        <dbReference type="EMBL" id="RKH59595.1"/>
    </source>
</evidence>
<proteinExistence type="predicted"/>
<accession>A0A3A8Q0M8</accession>
<comment type="caution">
    <text evidence="2">The sequence shown here is derived from an EMBL/GenBank/DDBJ whole genome shotgun (WGS) entry which is preliminary data.</text>
</comment>
<evidence type="ECO:0000256" key="1">
    <source>
        <dbReference type="SAM" id="SignalP"/>
    </source>
</evidence>
<name>A0A3A8Q0M8_9BACT</name>
<gene>
    <name evidence="2" type="ORF">D7V93_14595</name>
</gene>
<organism evidence="2 3">
    <name type="scientific">Corallococcus llansteffanensis</name>
    <dbReference type="NCBI Taxonomy" id="2316731"/>
    <lineage>
        <taxon>Bacteria</taxon>
        <taxon>Pseudomonadati</taxon>
        <taxon>Myxococcota</taxon>
        <taxon>Myxococcia</taxon>
        <taxon>Myxococcales</taxon>
        <taxon>Cystobacterineae</taxon>
        <taxon>Myxococcaceae</taxon>
        <taxon>Corallococcus</taxon>
    </lineage>
</organism>
<dbReference type="Proteomes" id="UP000272888">
    <property type="component" value="Unassembled WGS sequence"/>
</dbReference>
<protein>
    <recommendedName>
        <fullName evidence="4">Jacalin-type lectin domain-containing protein</fullName>
    </recommendedName>
</protein>
<dbReference type="RefSeq" id="WP_120644001.1">
    <property type="nucleotide sequence ID" value="NZ_RAWB01000131.1"/>
</dbReference>
<dbReference type="SUPFAM" id="SSF51101">
    <property type="entry name" value="Mannose-binding lectins"/>
    <property type="match status" value="1"/>
</dbReference>
<evidence type="ECO:0008006" key="4">
    <source>
        <dbReference type="Google" id="ProtNLM"/>
    </source>
</evidence>
<keyword evidence="1" id="KW-0732">Signal</keyword>
<dbReference type="Gene3D" id="2.100.10.30">
    <property type="entry name" value="Jacalin-like lectin domain"/>
    <property type="match status" value="1"/>
</dbReference>
<feature type="signal peptide" evidence="1">
    <location>
        <begin position="1"/>
        <end position="22"/>
    </location>
</feature>
<sequence length="205" mass="20659">MKKTIRLVSLSALCLAVLPACGGMEMEAEGLDETGLGQVESGISISSTTWSLGAHGGTGGTAGSISCASGYVAVGIFGRAADLVDQVGLTCAVLNTDGSLGSQYNTGTAGGTGGYAYSVHCPVGQAVVGFHGRSAARLDRLGLYCSGIVNWRNTGVVQTVSGTVGGTGGINFNDTTHTAYVVTSLQTRSGSTIDQLRGVTNYINP</sequence>
<feature type="chain" id="PRO_5017425781" description="Jacalin-type lectin domain-containing protein" evidence="1">
    <location>
        <begin position="23"/>
        <end position="205"/>
    </location>
</feature>
<keyword evidence="3" id="KW-1185">Reference proteome</keyword>